<protein>
    <submittedName>
        <fullName evidence="1">Uncharacterized protein</fullName>
    </submittedName>
</protein>
<keyword evidence="2" id="KW-1185">Reference proteome</keyword>
<dbReference type="Proteomes" id="UP000010296">
    <property type="component" value="Unassembled WGS sequence"/>
</dbReference>
<dbReference type="HOGENOM" id="CLU_3025199_0_0_9"/>
<organism evidence="1 2">
    <name type="scientific">Enterococcus italicus (strain DSM 15952 / CCUG 50447 / LMG 22039 / TP 1.5)</name>
    <dbReference type="NCBI Taxonomy" id="888064"/>
    <lineage>
        <taxon>Bacteria</taxon>
        <taxon>Bacillati</taxon>
        <taxon>Bacillota</taxon>
        <taxon>Bacilli</taxon>
        <taxon>Lactobacillales</taxon>
        <taxon>Enterococcaceae</taxon>
        <taxon>Enterococcus</taxon>
    </lineage>
</organism>
<name>E6LGJ4_ENTI1</name>
<comment type="caution">
    <text evidence="1">The sequence shown here is derived from an EMBL/GenBank/DDBJ whole genome shotgun (WGS) entry which is preliminary data.</text>
</comment>
<gene>
    <name evidence="1" type="ORF">HMPREF9088_1484</name>
</gene>
<dbReference type="STRING" id="888064.HMPREF9088_1484"/>
<dbReference type="EMBL" id="AEPV01000063">
    <property type="protein sequence ID" value="EFU73682.1"/>
    <property type="molecule type" value="Genomic_DNA"/>
</dbReference>
<dbReference type="PATRIC" id="fig|888064.11.peg.2043"/>
<evidence type="ECO:0000313" key="1">
    <source>
        <dbReference type="EMBL" id="EFU73682.1"/>
    </source>
</evidence>
<evidence type="ECO:0000313" key="2">
    <source>
        <dbReference type="Proteomes" id="UP000010296"/>
    </source>
</evidence>
<proteinExistence type="predicted"/>
<dbReference type="AlphaFoldDB" id="E6LGJ4"/>
<reference evidence="1 2" key="1">
    <citation type="submission" date="2010-12" db="EMBL/GenBank/DDBJ databases">
        <authorList>
            <person name="Muzny D."/>
            <person name="Qin X."/>
            <person name="Deng J."/>
            <person name="Jiang H."/>
            <person name="Liu Y."/>
            <person name="Qu J."/>
            <person name="Song X.-Z."/>
            <person name="Zhang L."/>
            <person name="Thornton R."/>
            <person name="Coyle M."/>
            <person name="Francisco L."/>
            <person name="Jackson L."/>
            <person name="Javaid M."/>
            <person name="Korchina V."/>
            <person name="Kovar C."/>
            <person name="Mata R."/>
            <person name="Mathew T."/>
            <person name="Ngo R."/>
            <person name="Nguyen L."/>
            <person name="Nguyen N."/>
            <person name="Okwuonu G."/>
            <person name="Ongeri F."/>
            <person name="Pham C."/>
            <person name="Simmons D."/>
            <person name="Wilczek-Boney K."/>
            <person name="Hale W."/>
            <person name="Jakkamsetti A."/>
            <person name="Pham P."/>
            <person name="Ruth R."/>
            <person name="San Lucas F."/>
            <person name="Warren J."/>
            <person name="Zhang J."/>
            <person name="Zhao Z."/>
            <person name="Zhou C."/>
            <person name="Zhu D."/>
            <person name="Lee S."/>
            <person name="Bess C."/>
            <person name="Blankenburg K."/>
            <person name="Forbes L."/>
            <person name="Fu Q."/>
            <person name="Gubbala S."/>
            <person name="Hirani K."/>
            <person name="Jayaseelan J.C."/>
            <person name="Lara F."/>
            <person name="Munidasa M."/>
            <person name="Palculict T."/>
            <person name="Patil S."/>
            <person name="Pu L.-L."/>
            <person name="Saada N."/>
            <person name="Tang L."/>
            <person name="Weissenberger G."/>
            <person name="Zhu Y."/>
            <person name="Hemphill L."/>
            <person name="Shang Y."/>
            <person name="Youmans B."/>
            <person name="Ayvaz T."/>
            <person name="Ross M."/>
            <person name="Santibanez J."/>
            <person name="Aqrawi P."/>
            <person name="Gross S."/>
            <person name="Joshi V."/>
            <person name="Fowler G."/>
            <person name="Nazareth L."/>
            <person name="Reid J."/>
            <person name="Worley K."/>
            <person name="Petrosino J."/>
            <person name="Highlander S."/>
            <person name="Gibbs R."/>
        </authorList>
    </citation>
    <scope>NUCLEOTIDE SEQUENCE [LARGE SCALE GENOMIC DNA]</scope>
    <source>
        <strain evidence="2">DSM 15952 / CCUG 50447 / LMG 22039 / TP 1.5</strain>
    </source>
</reference>
<sequence>MSIYDYSNLELDQAHDIFEKRIKESELEEEYKLIGLSALAKIKKRLPFVTSIFTF</sequence>
<accession>E6LGJ4</accession>